<protein>
    <submittedName>
        <fullName evidence="1">Uncharacterized protein</fullName>
    </submittedName>
</protein>
<reference evidence="1 2" key="1">
    <citation type="journal article" date="2020" name="Mol. Biol. Evol.">
        <title>Distinct Expression and Methylation Patterns for Genes with Different Fates following a Single Whole-Genome Duplication in Flowering Plants.</title>
        <authorList>
            <person name="Shi T."/>
            <person name="Rahmani R.S."/>
            <person name="Gugger P.F."/>
            <person name="Wang M."/>
            <person name="Li H."/>
            <person name="Zhang Y."/>
            <person name="Li Z."/>
            <person name="Wang Q."/>
            <person name="Van de Peer Y."/>
            <person name="Marchal K."/>
            <person name="Chen J."/>
        </authorList>
    </citation>
    <scope>NUCLEOTIDE SEQUENCE [LARGE SCALE GENOMIC DNA]</scope>
    <source>
        <tissue evidence="1">Leaf</tissue>
    </source>
</reference>
<dbReference type="EMBL" id="DUZY01000004">
    <property type="protein sequence ID" value="DAD35429.1"/>
    <property type="molecule type" value="Genomic_DNA"/>
</dbReference>
<gene>
    <name evidence="1" type="ORF">HUJ06_006069</name>
</gene>
<proteinExistence type="predicted"/>
<name>A0A822YVL7_NELNU</name>
<sequence length="62" mass="6953">METIGYKFLKGSNPFIYSIPSSLFQKNPNMITKNKPIKENKMKVQNQAISISSPSQTSCASR</sequence>
<accession>A0A822YVL7</accession>
<organism evidence="1 2">
    <name type="scientific">Nelumbo nucifera</name>
    <name type="common">Sacred lotus</name>
    <dbReference type="NCBI Taxonomy" id="4432"/>
    <lineage>
        <taxon>Eukaryota</taxon>
        <taxon>Viridiplantae</taxon>
        <taxon>Streptophyta</taxon>
        <taxon>Embryophyta</taxon>
        <taxon>Tracheophyta</taxon>
        <taxon>Spermatophyta</taxon>
        <taxon>Magnoliopsida</taxon>
        <taxon>Proteales</taxon>
        <taxon>Nelumbonaceae</taxon>
        <taxon>Nelumbo</taxon>
    </lineage>
</organism>
<evidence type="ECO:0000313" key="1">
    <source>
        <dbReference type="EMBL" id="DAD35429.1"/>
    </source>
</evidence>
<dbReference type="Proteomes" id="UP000607653">
    <property type="component" value="Unassembled WGS sequence"/>
</dbReference>
<evidence type="ECO:0000313" key="2">
    <source>
        <dbReference type="Proteomes" id="UP000607653"/>
    </source>
</evidence>
<dbReference type="AlphaFoldDB" id="A0A822YVL7"/>
<keyword evidence="2" id="KW-1185">Reference proteome</keyword>
<comment type="caution">
    <text evidence="1">The sequence shown here is derived from an EMBL/GenBank/DDBJ whole genome shotgun (WGS) entry which is preliminary data.</text>
</comment>